<feature type="compositionally biased region" description="Low complexity" evidence="1">
    <location>
        <begin position="425"/>
        <end position="435"/>
    </location>
</feature>
<reference evidence="3 4" key="1">
    <citation type="journal article" date="2016" name="BMC Genomics">
        <title>Comparative genomic and transcriptomic analyses of the Fuzhuan brick tea-fermentation fungus Aspergillus cristatus.</title>
        <authorList>
            <person name="Ge Y."/>
            <person name="Wang Y."/>
            <person name="Liu Y."/>
            <person name="Tan Y."/>
            <person name="Ren X."/>
            <person name="Zhang X."/>
            <person name="Hyde K.D."/>
            <person name="Liu Y."/>
            <person name="Liu Z."/>
        </authorList>
    </citation>
    <scope>NUCLEOTIDE SEQUENCE [LARGE SCALE GENOMIC DNA]</scope>
    <source>
        <strain evidence="3 4">GZAAS20.1005</strain>
    </source>
</reference>
<evidence type="ECO:0000313" key="4">
    <source>
        <dbReference type="Proteomes" id="UP000094569"/>
    </source>
</evidence>
<dbReference type="PANTHER" id="PTHR43662">
    <property type="match status" value="1"/>
</dbReference>
<dbReference type="Pfam" id="PF09362">
    <property type="entry name" value="DUF1996"/>
    <property type="match status" value="1"/>
</dbReference>
<comment type="caution">
    <text evidence="3">The sequence shown here is derived from an EMBL/GenBank/DDBJ whole genome shotgun (WGS) entry which is preliminary data.</text>
</comment>
<feature type="domain" description="DUF1996" evidence="2">
    <location>
        <begin position="40"/>
        <end position="285"/>
    </location>
</feature>
<dbReference type="PANTHER" id="PTHR43662:SF7">
    <property type="entry name" value="DUF1996 DOMAIN-CONTAINING PROTEIN"/>
    <property type="match status" value="1"/>
</dbReference>
<sequence>MTRSGRLNVGFVSYLAAFAGMADAFWRMPCRGRSGLARLDPLMDPGKPSYHVHTVHGSGAFSMDATGDTLKTADCTSCAVTQDKSAYWTPPLYFMHENGTSQIVEEVGGMLAYYLLYGDNVQAFPEGFRMVAGDPFQRNFTWPIPDPPKSEWTGDQASQAALKQKAVGFNCLNYNTQAEPSLGRHFLPNKTYLDEHCTDGVRFEMMFPSCWNGKDVDSDDHASHVAYPSLVMDGTCPEGFEKRIVSLFFETIWNTYAFKDYEGYFVLSTGDPTGFGYHADFMHGWDQDTLEAAVKQCTNPSGEIQDCPLFDIQSESDEQQCKFEMPDELKDEEEEVEICTTGLVNGLAVEWGPQYAFPISYTTSTSASAPGVSVSASLGLDLNIGGLFGNLFAGSSSATPTPSAEPSSSTPVADSSNAAANLVASTPQSTSTPSSTPTPTPTPTSTTPTWTPTPTSSFISGVVQEDTVIYAQEIQVLVDQDNKPIETETGSLVTLSTSTTTTTDVISTAVSMVTEAPRKRHYHGRHHRRNNF</sequence>
<proteinExistence type="predicted"/>
<evidence type="ECO:0000259" key="2">
    <source>
        <dbReference type="Pfam" id="PF09362"/>
    </source>
</evidence>
<keyword evidence="4" id="KW-1185">Reference proteome</keyword>
<gene>
    <name evidence="3" type="ORF">SI65_04005</name>
</gene>
<feature type="region of interest" description="Disordered" evidence="1">
    <location>
        <begin position="395"/>
        <end position="458"/>
    </location>
</feature>
<dbReference type="EMBL" id="JXNT01000003">
    <property type="protein sequence ID" value="ODM20952.1"/>
    <property type="molecule type" value="Genomic_DNA"/>
</dbReference>
<evidence type="ECO:0000256" key="1">
    <source>
        <dbReference type="SAM" id="MobiDB-lite"/>
    </source>
</evidence>
<evidence type="ECO:0000313" key="3">
    <source>
        <dbReference type="EMBL" id="ODM20952.1"/>
    </source>
</evidence>
<dbReference type="InterPro" id="IPR018535">
    <property type="entry name" value="DUF1996"/>
</dbReference>
<dbReference type="STRING" id="573508.A0A1E3BJ01"/>
<feature type="compositionally biased region" description="Low complexity" evidence="1">
    <location>
        <begin position="395"/>
        <end position="411"/>
    </location>
</feature>
<dbReference type="AlphaFoldDB" id="A0A1E3BJ01"/>
<feature type="compositionally biased region" description="Low complexity" evidence="1">
    <location>
        <begin position="443"/>
        <end position="457"/>
    </location>
</feature>
<protein>
    <recommendedName>
        <fullName evidence="2">DUF1996 domain-containing protein</fullName>
    </recommendedName>
</protein>
<accession>A0A1E3BJ01</accession>
<name>A0A1E3BJ01_ASPCR</name>
<dbReference type="OrthoDB" id="74764at2759"/>
<dbReference type="VEuPathDB" id="FungiDB:SI65_04005"/>
<organism evidence="3 4">
    <name type="scientific">Aspergillus cristatus</name>
    <name type="common">Chinese Fuzhuan brick tea-fermentation fungus</name>
    <name type="synonym">Eurotium cristatum</name>
    <dbReference type="NCBI Taxonomy" id="573508"/>
    <lineage>
        <taxon>Eukaryota</taxon>
        <taxon>Fungi</taxon>
        <taxon>Dikarya</taxon>
        <taxon>Ascomycota</taxon>
        <taxon>Pezizomycotina</taxon>
        <taxon>Eurotiomycetes</taxon>
        <taxon>Eurotiomycetidae</taxon>
        <taxon>Eurotiales</taxon>
        <taxon>Aspergillaceae</taxon>
        <taxon>Aspergillus</taxon>
        <taxon>Aspergillus subgen. Aspergillus</taxon>
    </lineage>
</organism>
<dbReference type="Proteomes" id="UP000094569">
    <property type="component" value="Unassembled WGS sequence"/>
</dbReference>